<evidence type="ECO:0000313" key="1">
    <source>
        <dbReference type="EMBL" id="CAG6749016.1"/>
    </source>
</evidence>
<reference evidence="1" key="1">
    <citation type="submission" date="2021-05" db="EMBL/GenBank/DDBJ databases">
        <authorList>
            <person name="Alioto T."/>
            <person name="Alioto T."/>
            <person name="Gomez Garrido J."/>
        </authorList>
    </citation>
    <scope>NUCLEOTIDE SEQUENCE</scope>
</reference>
<dbReference type="EMBL" id="HBUF01521449">
    <property type="protein sequence ID" value="CAG6749020.1"/>
    <property type="molecule type" value="Transcribed_RNA"/>
</dbReference>
<proteinExistence type="predicted"/>
<dbReference type="EMBL" id="HBUF01521448">
    <property type="protein sequence ID" value="CAG6749018.1"/>
    <property type="molecule type" value="Transcribed_RNA"/>
</dbReference>
<accession>A0A8D8ZNC4</accession>
<protein>
    <submittedName>
        <fullName evidence="1">Uncharacterized protein</fullName>
    </submittedName>
</protein>
<dbReference type="EMBL" id="HBUF01245606">
    <property type="protein sequence ID" value="CAG6678315.1"/>
    <property type="molecule type" value="Transcribed_RNA"/>
</dbReference>
<dbReference type="EMBL" id="HBUF01245607">
    <property type="protein sequence ID" value="CAG6678319.1"/>
    <property type="molecule type" value="Transcribed_RNA"/>
</dbReference>
<dbReference type="EMBL" id="HBUF01245608">
    <property type="protein sequence ID" value="CAG6678323.1"/>
    <property type="molecule type" value="Transcribed_RNA"/>
</dbReference>
<dbReference type="EMBL" id="HBUF01245605">
    <property type="protein sequence ID" value="CAG6678311.1"/>
    <property type="molecule type" value="Transcribed_RNA"/>
</dbReference>
<name>A0A8D8ZNC4_9HEMI</name>
<dbReference type="EMBL" id="HBUF01521447">
    <property type="protein sequence ID" value="CAG6749016.1"/>
    <property type="molecule type" value="Transcribed_RNA"/>
</dbReference>
<dbReference type="AlphaFoldDB" id="A0A8D8ZNC4"/>
<organism evidence="1">
    <name type="scientific">Cacopsylla melanoneura</name>
    <dbReference type="NCBI Taxonomy" id="428564"/>
    <lineage>
        <taxon>Eukaryota</taxon>
        <taxon>Metazoa</taxon>
        <taxon>Ecdysozoa</taxon>
        <taxon>Arthropoda</taxon>
        <taxon>Hexapoda</taxon>
        <taxon>Insecta</taxon>
        <taxon>Pterygota</taxon>
        <taxon>Neoptera</taxon>
        <taxon>Paraneoptera</taxon>
        <taxon>Hemiptera</taxon>
        <taxon>Sternorrhyncha</taxon>
        <taxon>Psylloidea</taxon>
        <taxon>Psyllidae</taxon>
        <taxon>Psyllinae</taxon>
        <taxon>Cacopsylla</taxon>
    </lineage>
</organism>
<sequence>MGNRYQGIGQRNCSPSSRPHVVVGSIRLGDIVQQYYTRYQLFARNNTTFILGLTSTNRIQFVRHIHQRSGDHRKSQRFSCSQTSVNVSILFETSNCSTTGPM</sequence>